<feature type="coiled-coil region" evidence="7">
    <location>
        <begin position="1259"/>
        <end position="1374"/>
    </location>
</feature>
<dbReference type="SUPFAM" id="SSF74924">
    <property type="entry name" value="Cap-Gly domain"/>
    <property type="match status" value="2"/>
</dbReference>
<evidence type="ECO:0000256" key="4">
    <source>
        <dbReference type="ARBA" id="ARBA00022737"/>
    </source>
</evidence>
<sequence>MKRIDSKESLFSIASTCVPGYGGWCVGDRCMVHDKLGTVAYIGLTKFSTGEWVGVELDKPEGKNDGIVQGTKYFDCKPLHGLFVKASKLVRLESTQRGSSIISSVISKKIKSKFAKEFGYDVDDRVVMGGGKIGICRFLGETNFAKGVWAGIELDSPIGRNDGSVKGEKYFECRPNHGIFITASKASKAPTDKGSNIQIKHTKTSQLRQRTGSHGSLNSMDNMSITSYSMRPSMTPVRNVLRGVEDPVIVALQNNLKERDQHIEQLMKELELQRTEMERFFKGSSSKEGTPSLETVVLEVKIKSLNEKIKELSDKVVDKDRQIEELTFQLDEVKVNNEVLVEVVDSTKIVAEKEEDDLMDAELKYQQTLVEKEKLEINLKEITEVLENYKQKESELKNNSVYDDVKLIPKLEIELSEQKKIVSELQSQLTAKEKNVEEEKIKVQKLVKEIDDMRCLIKSKEHDVHKYMEKFENAEKLIDDLHKREHLFKENSENFKNDFEHEIKINTELKKTMEKELASQKEEYEKCICDLKNEMDSLKKEKEQLCEAANTERDNNVKLNILLKDKESELSTMSEKINTNEIKLDEFEKKLKVSDFEIAKYLEVINYEKKKEEEFTIKIEGLEKIISDREKEIIEIDKKKEEIIKKLEEKITLNEVEFKLKVAEMEKNIGESHNKTETEKQTLSKQCTELENKVKEMTEKYLHDMAAEKVMTTNKIEELNNKIVTIQNDNEKLLTELNNSKNDIKTLTSKSKEDLEKINLEYKTKENTMTQDIETKSNEILILTTQLTTLKSDIDTLNKHVKENENELKVREEKINKLIEEKLEVIKELEDKNRIFEEKENDLKNKLTISENERSNLINELESKKTQIIELENNISSEGSNLENEKVKIIKLLEQVSNLETDLGSLKFECVQKEKIINDNNKKCQELNKNIESLTNINKQCLENINSLEVKNNELLKEKEKIEVDKSDIIESNKDMKINIEKLQKEINELKEQKIECENSLKNNIDEVGKKSILVEEKENQLILLGNEMTILKNELDSYKDKCSTLEIEINTRKLDHDNLSKELSGQISKGMEDIKNKEQAIEELKKVIASSNSGNEMQILSLNEKIKNFESKEVLLMSEINMYKEKIVLLENNINQLSTSNENSSSKIGEILKKFEDVSRELEGEQDKIKAITKEKDDIIEKFTLNEKELNDSISSRDKDIIILKEKYDNILKEFEVIRKKCEEYEIIISQKNEKSTESLNTFKLENEKIKGEILEIKNVHEKEKLSLNENIKNLKKDNENLKLEYDSKIKSFNEDIEKILNERNMFSDKVDKLVNDNKDLSEKIESLMSSNKNIESSEINFINEKKELTERIMNLEKELSDKKMTYDELLKKYESLNVGKNDGNLENNVQELIYERDAIKNELNQKISIFIESEDLWVKRYAELQQENEALTTQLKKATIKKTDNEIIAGLENQIDFLNSIIASQELKIKVLKENYDALKNTPYEIDPLPLSITSPKKPPRLYCDICEVFDVHDTEDCPTQNQDYQESRPTTPPPKPKSERRKPSKREYCEICEEFTHDTSKCPNAVGTF</sequence>
<dbReference type="GO" id="GO:0030286">
    <property type="term" value="C:dynein complex"/>
    <property type="evidence" value="ECO:0007669"/>
    <property type="project" value="UniProtKB-KW"/>
</dbReference>
<evidence type="ECO:0000256" key="8">
    <source>
        <dbReference type="SAM" id="MobiDB-lite"/>
    </source>
</evidence>
<feature type="coiled-coil region" evidence="7">
    <location>
        <begin position="787"/>
        <end position="1088"/>
    </location>
</feature>
<protein>
    <submittedName>
        <fullName evidence="11">CAP-Gly domain-containing protein</fullName>
    </submittedName>
</protein>
<dbReference type="STRING" id="131310.A0A0N4ZE29"/>
<keyword evidence="5 7" id="KW-0175">Coiled coil</keyword>
<keyword evidence="6" id="KW-0206">Cytoskeleton</keyword>
<evidence type="ECO:0000256" key="6">
    <source>
        <dbReference type="ARBA" id="ARBA00023212"/>
    </source>
</evidence>
<dbReference type="Pfam" id="PF01302">
    <property type="entry name" value="CAP_GLY"/>
    <property type="match status" value="2"/>
</dbReference>
<feature type="region of interest" description="Disordered" evidence="8">
    <location>
        <begin position="1520"/>
        <end position="1547"/>
    </location>
</feature>
<dbReference type="SMART" id="SM01052">
    <property type="entry name" value="CAP_GLY"/>
    <property type="match status" value="2"/>
</dbReference>
<dbReference type="GO" id="GO:0005819">
    <property type="term" value="C:spindle"/>
    <property type="evidence" value="ECO:0007669"/>
    <property type="project" value="UniProtKB-SubCell"/>
</dbReference>
<dbReference type="PANTHER" id="PTHR18916">
    <property type="entry name" value="DYNACTIN 1-RELATED MICROTUBULE-BINDING"/>
    <property type="match status" value="1"/>
</dbReference>
<organism evidence="10 11">
    <name type="scientific">Parastrongyloides trichosuri</name>
    <name type="common">Possum-specific nematode worm</name>
    <dbReference type="NCBI Taxonomy" id="131310"/>
    <lineage>
        <taxon>Eukaryota</taxon>
        <taxon>Metazoa</taxon>
        <taxon>Ecdysozoa</taxon>
        <taxon>Nematoda</taxon>
        <taxon>Chromadorea</taxon>
        <taxon>Rhabditida</taxon>
        <taxon>Tylenchina</taxon>
        <taxon>Panagrolaimomorpha</taxon>
        <taxon>Strongyloidoidea</taxon>
        <taxon>Strongyloididae</taxon>
        <taxon>Parastrongyloides</taxon>
    </lineage>
</organism>
<feature type="coiled-coil region" evidence="7">
    <location>
        <begin position="1121"/>
        <end position="1183"/>
    </location>
</feature>
<feature type="domain" description="CAP-Gly" evidence="9">
    <location>
        <begin position="43"/>
        <end position="85"/>
    </location>
</feature>
<feature type="coiled-coil region" evidence="7">
    <location>
        <begin position="249"/>
        <end position="484"/>
    </location>
</feature>
<evidence type="ECO:0000256" key="2">
    <source>
        <dbReference type="ARBA" id="ARBA00022490"/>
    </source>
</evidence>
<feature type="coiled-coil region" evidence="7">
    <location>
        <begin position="673"/>
        <end position="750"/>
    </location>
</feature>
<keyword evidence="10" id="KW-1185">Reference proteome</keyword>
<feature type="coiled-coil region" evidence="7">
    <location>
        <begin position="510"/>
        <end position="590"/>
    </location>
</feature>
<dbReference type="InterPro" id="IPR032108">
    <property type="entry name" value="CLIP1_ZNF"/>
</dbReference>
<keyword evidence="2" id="KW-0963">Cytoplasm</keyword>
<dbReference type="PROSITE" id="PS50245">
    <property type="entry name" value="CAP_GLY_2"/>
    <property type="match status" value="2"/>
</dbReference>
<reference evidence="11" key="1">
    <citation type="submission" date="2017-02" db="UniProtKB">
        <authorList>
            <consortium name="WormBaseParasite"/>
        </authorList>
    </citation>
    <scope>IDENTIFICATION</scope>
</reference>
<dbReference type="GO" id="GO:0005874">
    <property type="term" value="C:microtubule"/>
    <property type="evidence" value="ECO:0007669"/>
    <property type="project" value="UniProtKB-KW"/>
</dbReference>
<evidence type="ECO:0000256" key="7">
    <source>
        <dbReference type="SAM" id="Coils"/>
    </source>
</evidence>
<evidence type="ECO:0000313" key="10">
    <source>
        <dbReference type="Proteomes" id="UP000038045"/>
    </source>
</evidence>
<name>A0A0N4ZE29_PARTI</name>
<keyword evidence="4" id="KW-0677">Repeat</keyword>
<evidence type="ECO:0000256" key="1">
    <source>
        <dbReference type="ARBA" id="ARBA00004245"/>
    </source>
</evidence>
<feature type="region of interest" description="Disordered" evidence="8">
    <location>
        <begin position="202"/>
        <end position="222"/>
    </location>
</feature>
<evidence type="ECO:0000259" key="9">
    <source>
        <dbReference type="PROSITE" id="PS50245"/>
    </source>
</evidence>
<evidence type="ECO:0000256" key="3">
    <source>
        <dbReference type="ARBA" id="ARBA00022701"/>
    </source>
</evidence>
<dbReference type="InterPro" id="IPR036859">
    <property type="entry name" value="CAP-Gly_dom_sf"/>
</dbReference>
<dbReference type="WBParaSite" id="PTRK_0000586300.1">
    <property type="protein sequence ID" value="PTRK_0000586300.1"/>
    <property type="gene ID" value="PTRK_0000586300"/>
</dbReference>
<dbReference type="Proteomes" id="UP000038045">
    <property type="component" value="Unplaced"/>
</dbReference>
<dbReference type="Pfam" id="PF16641">
    <property type="entry name" value="CLIP1_ZNF"/>
    <property type="match status" value="2"/>
</dbReference>
<evidence type="ECO:0000256" key="5">
    <source>
        <dbReference type="ARBA" id="ARBA00023054"/>
    </source>
</evidence>
<keyword evidence="3" id="KW-0493">Microtubule</keyword>
<accession>A0A0N4ZE29</accession>
<comment type="subcellular location">
    <subcellularLocation>
        <location evidence="1">Cytoplasm</location>
        <location evidence="1">Cytoskeleton</location>
    </subcellularLocation>
</comment>
<feature type="domain" description="CAP-Gly" evidence="9">
    <location>
        <begin position="140"/>
        <end position="182"/>
    </location>
</feature>
<dbReference type="InterPro" id="IPR000938">
    <property type="entry name" value="CAP-Gly_domain"/>
</dbReference>
<proteinExistence type="predicted"/>
<dbReference type="Gene3D" id="2.30.30.190">
    <property type="entry name" value="CAP Gly-rich-like domain"/>
    <property type="match status" value="2"/>
</dbReference>
<feature type="coiled-coil region" evidence="7">
    <location>
        <begin position="1423"/>
        <end position="1484"/>
    </location>
</feature>
<dbReference type="PANTHER" id="PTHR18916:SF85">
    <property type="entry name" value="TUBULIN-FOLDING COFACTOR B"/>
    <property type="match status" value="1"/>
</dbReference>
<evidence type="ECO:0000313" key="11">
    <source>
        <dbReference type="WBParaSite" id="PTRK_0000586300.1"/>
    </source>
</evidence>